<keyword evidence="2" id="KW-1185">Reference proteome</keyword>
<evidence type="ECO:0000313" key="2">
    <source>
        <dbReference type="Proteomes" id="UP000003856"/>
    </source>
</evidence>
<dbReference type="AlphaFoldDB" id="C5T5K9"/>
<organism evidence="1 2">
    <name type="scientific">Acidovorax delafieldii 2AN</name>
    <dbReference type="NCBI Taxonomy" id="573060"/>
    <lineage>
        <taxon>Bacteria</taxon>
        <taxon>Pseudomonadati</taxon>
        <taxon>Pseudomonadota</taxon>
        <taxon>Betaproteobacteria</taxon>
        <taxon>Burkholderiales</taxon>
        <taxon>Comamonadaceae</taxon>
        <taxon>Acidovorax</taxon>
    </lineage>
</organism>
<accession>C5T5K9</accession>
<comment type="caution">
    <text evidence="1">The sequence shown here is derived from an EMBL/GenBank/DDBJ whole genome shotgun (WGS) entry which is preliminary data.</text>
</comment>
<protein>
    <submittedName>
        <fullName evidence="1">Uncharacterized protein</fullName>
    </submittedName>
</protein>
<sequence length="45" mass="5117">MAAISSHLNQGNFSDRERSIILERIQNNARYADNTAQPKASELER</sequence>
<dbReference type="Proteomes" id="UP000003856">
    <property type="component" value="Unassembled WGS sequence"/>
</dbReference>
<gene>
    <name evidence="1" type="ORF">AcdelDRAFT_2189</name>
</gene>
<dbReference type="EMBL" id="ACQT01000066">
    <property type="protein sequence ID" value="EER60250.1"/>
    <property type="molecule type" value="Genomic_DNA"/>
</dbReference>
<dbReference type="PATRIC" id="fig|573060.9.peg.2932"/>
<proteinExistence type="predicted"/>
<name>C5T5K9_ACIDE</name>
<evidence type="ECO:0000313" key="1">
    <source>
        <dbReference type="EMBL" id="EER60250.1"/>
    </source>
</evidence>
<reference evidence="1 2" key="1">
    <citation type="submission" date="2009-05" db="EMBL/GenBank/DDBJ databases">
        <title>The draft genome of Acidovorax delafieldii 2AN.</title>
        <authorList>
            <consortium name="US DOE Joint Genome Institute (JGI-PGF)"/>
            <person name="Lucas S."/>
            <person name="Copeland A."/>
            <person name="Lapidus A."/>
            <person name="Glavina del Rio T."/>
            <person name="Tice H."/>
            <person name="Bruce D."/>
            <person name="Goodwin L."/>
            <person name="Pitluck S."/>
            <person name="Larimer F."/>
            <person name="Land M.L."/>
            <person name="Hauser L."/>
            <person name="Shelobolina E.S."/>
            <person name="Picardal F."/>
            <person name="Roden E."/>
            <person name="Emerson D."/>
        </authorList>
    </citation>
    <scope>NUCLEOTIDE SEQUENCE [LARGE SCALE GENOMIC DNA]</scope>
    <source>
        <strain evidence="1 2">2AN</strain>
    </source>
</reference>